<feature type="compositionally biased region" description="Low complexity" evidence="1">
    <location>
        <begin position="295"/>
        <end position="337"/>
    </location>
</feature>
<proteinExistence type="predicted"/>
<dbReference type="GeneID" id="89952811"/>
<evidence type="ECO:0000313" key="3">
    <source>
        <dbReference type="Proteomes" id="UP001304243"/>
    </source>
</evidence>
<feature type="compositionally biased region" description="Low complexity" evidence="1">
    <location>
        <begin position="404"/>
        <end position="415"/>
    </location>
</feature>
<protein>
    <submittedName>
        <fullName evidence="2">1-pyrroline-5-carboxylate dehydrogenase</fullName>
        <ecNumber evidence="2">1.2.1.88</ecNumber>
    </submittedName>
</protein>
<dbReference type="AlphaFoldDB" id="A0AAN7HUX4"/>
<feature type="compositionally biased region" description="Polar residues" evidence="1">
    <location>
        <begin position="23"/>
        <end position="39"/>
    </location>
</feature>
<gene>
    <name evidence="2" type="primary">PUT2</name>
    <name evidence="2" type="ORF">ATC70_009125</name>
</gene>
<dbReference type="RefSeq" id="XP_064685566.1">
    <property type="nucleotide sequence ID" value="XM_064828364.1"/>
</dbReference>
<comment type="caution">
    <text evidence="2">The sequence shown here is derived from an EMBL/GenBank/DDBJ whole genome shotgun (WGS) entry which is preliminary data.</text>
</comment>
<feature type="compositionally biased region" description="Low complexity" evidence="1">
    <location>
        <begin position="93"/>
        <end position="128"/>
    </location>
</feature>
<feature type="region of interest" description="Disordered" evidence="1">
    <location>
        <begin position="400"/>
        <end position="424"/>
    </location>
</feature>
<feature type="compositionally biased region" description="Polar residues" evidence="1">
    <location>
        <begin position="1"/>
        <end position="12"/>
    </location>
</feature>
<keyword evidence="2" id="KW-0560">Oxidoreductase</keyword>
<dbReference type="Proteomes" id="UP001304243">
    <property type="component" value="Unassembled WGS sequence"/>
</dbReference>
<dbReference type="EC" id="1.2.1.88" evidence="2"/>
<reference evidence="2 3" key="1">
    <citation type="submission" date="2022-11" db="EMBL/GenBank/DDBJ databases">
        <title>Mucor velutinosus strain NIH1002 WGS.</title>
        <authorList>
            <person name="Subramanian P."/>
            <person name="Mullikin J.C."/>
            <person name="Segre J.A."/>
            <person name="Zelazny A.M."/>
        </authorList>
    </citation>
    <scope>NUCLEOTIDE SEQUENCE [LARGE SCALE GENOMIC DNA]</scope>
    <source>
        <strain evidence="2 3">NIH1002</strain>
    </source>
</reference>
<feature type="compositionally biased region" description="Low complexity" evidence="1">
    <location>
        <begin position="236"/>
        <end position="246"/>
    </location>
</feature>
<feature type="region of interest" description="Disordered" evidence="1">
    <location>
        <begin position="1"/>
        <end position="146"/>
    </location>
</feature>
<dbReference type="GO" id="GO:0003842">
    <property type="term" value="F:L-glutamate gamma-semialdehyde dehydrogenase activity"/>
    <property type="evidence" value="ECO:0007669"/>
    <property type="project" value="UniProtKB-EC"/>
</dbReference>
<dbReference type="EMBL" id="JASEJX010000012">
    <property type="protein sequence ID" value="KAK4518900.1"/>
    <property type="molecule type" value="Genomic_DNA"/>
</dbReference>
<accession>A0AAN7HUX4</accession>
<feature type="compositionally biased region" description="Polar residues" evidence="1">
    <location>
        <begin position="61"/>
        <end position="83"/>
    </location>
</feature>
<sequence length="424" mass="44734">MQQPRPLSQPPQDQVPVLPKLLNTLSMAAPTSQQPQTEPLSRLAKRGRPRKEPITPIQRPGGQNTHASSLPKTPTQPATSSTNQAAGPPPSPSQRASPLQQASSLQSPISSAIQQELQLQLARHLQQQHPSIQAKKTQKQPEQARDNDKLVALLAELNRKYKTIKPSCSTSPPPLSPNMNSEIVLQVSKSSPSISNIPSKAIAPAKAVATTAAAAATIASSPISISSGFSTPNTNSSFARSAASSPARRELMPVDNAKSAFKPASPVAKPPSTSIASATPQSTFSLVASSPKAAAASTAPSNAPTTNTTNASTSTVAAPSISASSWSETPSSSSAAAGKKRRALPWFAMSPFLRTKQELEVPEKKYAKREGYSSQRKSYPVVEPIEGYDAAIACMVNKKKNKKNSPSDVWSVSLSSEDEDENSD</sequence>
<name>A0AAN7HUX4_9FUNG</name>
<keyword evidence="3" id="KW-1185">Reference proteome</keyword>
<feature type="region of interest" description="Disordered" evidence="1">
    <location>
        <begin position="229"/>
        <end position="250"/>
    </location>
</feature>
<evidence type="ECO:0000256" key="1">
    <source>
        <dbReference type="SAM" id="MobiDB-lite"/>
    </source>
</evidence>
<organism evidence="2 3">
    <name type="scientific">Mucor velutinosus</name>
    <dbReference type="NCBI Taxonomy" id="708070"/>
    <lineage>
        <taxon>Eukaryota</taxon>
        <taxon>Fungi</taxon>
        <taxon>Fungi incertae sedis</taxon>
        <taxon>Mucoromycota</taxon>
        <taxon>Mucoromycotina</taxon>
        <taxon>Mucoromycetes</taxon>
        <taxon>Mucorales</taxon>
        <taxon>Mucorineae</taxon>
        <taxon>Mucoraceae</taxon>
        <taxon>Mucor</taxon>
    </lineage>
</organism>
<feature type="region of interest" description="Disordered" evidence="1">
    <location>
        <begin position="295"/>
        <end position="340"/>
    </location>
</feature>
<evidence type="ECO:0000313" key="2">
    <source>
        <dbReference type="EMBL" id="KAK4518900.1"/>
    </source>
</evidence>